<name>A0A133ZUE3_9BACL</name>
<keyword evidence="1" id="KW-0472">Membrane</keyword>
<dbReference type="RefSeq" id="WP_060914404.1">
    <property type="nucleotide sequence ID" value="NZ_KQ959970.1"/>
</dbReference>
<dbReference type="STRING" id="1379.HMPREF3186_01287"/>
<dbReference type="EMBL" id="LSDC01000081">
    <property type="protein sequence ID" value="KXB59062.1"/>
    <property type="molecule type" value="Genomic_DNA"/>
</dbReference>
<feature type="transmembrane region" description="Helical" evidence="1">
    <location>
        <begin position="31"/>
        <end position="50"/>
    </location>
</feature>
<evidence type="ECO:0000256" key="1">
    <source>
        <dbReference type="SAM" id="Phobius"/>
    </source>
</evidence>
<reference evidence="3" key="1">
    <citation type="submission" date="2016-01" db="EMBL/GenBank/DDBJ databases">
        <authorList>
            <person name="Mitreva M."/>
            <person name="Pepin K.H."/>
            <person name="Mihindukulasuriya K.A."/>
            <person name="Fulton R."/>
            <person name="Fronick C."/>
            <person name="O'Laughlin M."/>
            <person name="Miner T."/>
            <person name="Herter B."/>
            <person name="Rosa B.A."/>
            <person name="Cordes M."/>
            <person name="Tomlinson C."/>
            <person name="Wollam A."/>
            <person name="Palsikar V.B."/>
            <person name="Mardis E.R."/>
            <person name="Wilson R.K."/>
        </authorList>
    </citation>
    <scope>NUCLEOTIDE SEQUENCE [LARGE SCALE GENOMIC DNA]</scope>
    <source>
        <strain evidence="3">DNF01167</strain>
    </source>
</reference>
<organism evidence="2 3">
    <name type="scientific">Gemella haemolysans</name>
    <dbReference type="NCBI Taxonomy" id="1379"/>
    <lineage>
        <taxon>Bacteria</taxon>
        <taxon>Bacillati</taxon>
        <taxon>Bacillota</taxon>
        <taxon>Bacilli</taxon>
        <taxon>Bacillales</taxon>
        <taxon>Gemellaceae</taxon>
        <taxon>Gemella</taxon>
    </lineage>
</organism>
<keyword evidence="1" id="KW-0812">Transmembrane</keyword>
<comment type="caution">
    <text evidence="2">The sequence shown here is derived from an EMBL/GenBank/DDBJ whole genome shotgun (WGS) entry which is preliminary data.</text>
</comment>
<evidence type="ECO:0000313" key="3">
    <source>
        <dbReference type="Proteomes" id="UP000070355"/>
    </source>
</evidence>
<keyword evidence="1" id="KW-1133">Transmembrane helix</keyword>
<dbReference type="AlphaFoldDB" id="A0A133ZUE3"/>
<accession>A0A133ZUE3</accession>
<sequence length="59" mass="6974">MFRSKYFAMVSWLFTIIFIGLKISGSEYPSIQIIVVSFIISIERTVGYFINKYRDNLKE</sequence>
<feature type="transmembrane region" description="Helical" evidence="1">
    <location>
        <begin position="7"/>
        <end position="25"/>
    </location>
</feature>
<gene>
    <name evidence="2" type="ORF">HMPREF3186_01287</name>
</gene>
<proteinExistence type="predicted"/>
<protein>
    <submittedName>
        <fullName evidence="2">Uncharacterized protein</fullName>
    </submittedName>
</protein>
<dbReference type="Proteomes" id="UP000070355">
    <property type="component" value="Unassembled WGS sequence"/>
</dbReference>
<evidence type="ECO:0000313" key="2">
    <source>
        <dbReference type="EMBL" id="KXB59062.1"/>
    </source>
</evidence>
<dbReference type="PATRIC" id="fig|1379.3.peg.1267"/>